<dbReference type="InterPro" id="IPR051537">
    <property type="entry name" value="DNA_Adenine_Mtase"/>
</dbReference>
<evidence type="ECO:0000256" key="5">
    <source>
        <dbReference type="ARBA" id="ARBA00022691"/>
    </source>
</evidence>
<dbReference type="Pfam" id="PF02384">
    <property type="entry name" value="N6_Mtase"/>
    <property type="match status" value="1"/>
</dbReference>
<dbReference type="InterPro" id="IPR022749">
    <property type="entry name" value="D12N6_MeTrfase_N"/>
</dbReference>
<keyword evidence="4" id="KW-0808">Transferase</keyword>
<comment type="similarity">
    <text evidence="1">Belongs to the N(4)/N(6)-methyltransferase family.</text>
</comment>
<dbReference type="PRINTS" id="PR00507">
    <property type="entry name" value="N12N6MTFRASE"/>
</dbReference>
<dbReference type="GO" id="GO:0032259">
    <property type="term" value="P:methylation"/>
    <property type="evidence" value="ECO:0007669"/>
    <property type="project" value="UniProtKB-KW"/>
</dbReference>
<dbReference type="RefSeq" id="WP_156573419.1">
    <property type="nucleotide sequence ID" value="NZ_CP046415.1"/>
</dbReference>
<dbReference type="GO" id="GO:0003677">
    <property type="term" value="F:DNA binding"/>
    <property type="evidence" value="ECO:0007669"/>
    <property type="project" value="InterPro"/>
</dbReference>
<evidence type="ECO:0000259" key="9">
    <source>
        <dbReference type="Pfam" id="PF02384"/>
    </source>
</evidence>
<dbReference type="InterPro" id="IPR003356">
    <property type="entry name" value="DNA_methylase_A-5"/>
</dbReference>
<dbReference type="Proteomes" id="UP000427716">
    <property type="component" value="Chromosome"/>
</dbReference>
<keyword evidence="5" id="KW-0949">S-adenosyl-L-methionine</keyword>
<feature type="compositionally biased region" description="Acidic residues" evidence="8">
    <location>
        <begin position="691"/>
        <end position="701"/>
    </location>
</feature>
<dbReference type="KEGG" id="ghl:GM160_04225"/>
<keyword evidence="6" id="KW-0680">Restriction system</keyword>
<feature type="region of interest" description="Disordered" evidence="8">
    <location>
        <begin position="688"/>
        <end position="708"/>
    </location>
</feature>
<dbReference type="AlphaFoldDB" id="A0A6I6CUN2"/>
<comment type="catalytic activity">
    <reaction evidence="7">
        <text>a 2'-deoxyadenosine in DNA + S-adenosyl-L-methionine = an N(6)-methyl-2'-deoxyadenosine in DNA + S-adenosyl-L-homocysteine + H(+)</text>
        <dbReference type="Rhea" id="RHEA:15197"/>
        <dbReference type="Rhea" id="RHEA-COMP:12418"/>
        <dbReference type="Rhea" id="RHEA-COMP:12419"/>
        <dbReference type="ChEBI" id="CHEBI:15378"/>
        <dbReference type="ChEBI" id="CHEBI:57856"/>
        <dbReference type="ChEBI" id="CHEBI:59789"/>
        <dbReference type="ChEBI" id="CHEBI:90615"/>
        <dbReference type="ChEBI" id="CHEBI:90616"/>
        <dbReference type="EC" id="2.1.1.72"/>
    </reaction>
</comment>
<evidence type="ECO:0000256" key="8">
    <source>
        <dbReference type="SAM" id="MobiDB-lite"/>
    </source>
</evidence>
<dbReference type="GO" id="GO:0008170">
    <property type="term" value="F:N-methyltransferase activity"/>
    <property type="evidence" value="ECO:0007669"/>
    <property type="project" value="InterPro"/>
</dbReference>
<evidence type="ECO:0000313" key="12">
    <source>
        <dbReference type="Proteomes" id="UP000427716"/>
    </source>
</evidence>
<feature type="domain" description="N6 adenine-specific DNA methyltransferase N-terminal" evidence="10">
    <location>
        <begin position="8"/>
        <end position="147"/>
    </location>
</feature>
<dbReference type="GO" id="GO:0009307">
    <property type="term" value="P:DNA restriction-modification system"/>
    <property type="evidence" value="ECO:0007669"/>
    <property type="project" value="UniProtKB-KW"/>
</dbReference>
<dbReference type="PROSITE" id="PS00092">
    <property type="entry name" value="N6_MTASE"/>
    <property type="match status" value="1"/>
</dbReference>
<keyword evidence="3 11" id="KW-0489">Methyltransferase</keyword>
<evidence type="ECO:0000256" key="4">
    <source>
        <dbReference type="ARBA" id="ARBA00022679"/>
    </source>
</evidence>
<dbReference type="EMBL" id="CP046415">
    <property type="protein sequence ID" value="QGT78166.1"/>
    <property type="molecule type" value="Genomic_DNA"/>
</dbReference>
<dbReference type="REBASE" id="358407">
    <property type="entry name" value="M.Ghasp2ORF4225P"/>
</dbReference>
<name>A0A6I6CUN2_9GAMM</name>
<dbReference type="EC" id="2.1.1.72" evidence="2"/>
<proteinExistence type="inferred from homology"/>
<evidence type="ECO:0000256" key="7">
    <source>
        <dbReference type="ARBA" id="ARBA00047942"/>
    </source>
</evidence>
<dbReference type="Gene3D" id="1.20.1260.30">
    <property type="match status" value="1"/>
</dbReference>
<organism evidence="11 12">
    <name type="scientific">Guyparkeria halophila</name>
    <dbReference type="NCBI Taxonomy" id="47960"/>
    <lineage>
        <taxon>Bacteria</taxon>
        <taxon>Pseudomonadati</taxon>
        <taxon>Pseudomonadota</taxon>
        <taxon>Gammaproteobacteria</taxon>
        <taxon>Chromatiales</taxon>
        <taxon>Thioalkalibacteraceae</taxon>
        <taxon>Guyparkeria</taxon>
    </lineage>
</organism>
<dbReference type="InterPro" id="IPR038333">
    <property type="entry name" value="T1MK-like_N_sf"/>
</dbReference>
<gene>
    <name evidence="11" type="ORF">GM160_04225</name>
</gene>
<evidence type="ECO:0000256" key="6">
    <source>
        <dbReference type="ARBA" id="ARBA00022747"/>
    </source>
</evidence>
<evidence type="ECO:0000256" key="3">
    <source>
        <dbReference type="ARBA" id="ARBA00022603"/>
    </source>
</evidence>
<dbReference type="GO" id="GO:0009007">
    <property type="term" value="F:site-specific DNA-methyltransferase (adenine-specific) activity"/>
    <property type="evidence" value="ECO:0007669"/>
    <property type="project" value="UniProtKB-EC"/>
</dbReference>
<sequence length="812" mass="91385">MPLTLPQLERHLFRAADILRGRMDASEFKEYIFGMLFLKRCSDVFQERFDQVVSNQIALGETPAEAREIANMKNWHRETFYVPEQSRWDYLLEDAHHNVGDYLNKALAGLEEHNASLAGVLEHIDFTRKVGSAKLPDKKLRELIVHFGEYRLRNEDFEFPDLLGAAYEYLIRDFADSAGKKGGEFYTPRSVVRMMVRLIKPEESHTVYDPCCGSGGMLILSKEYAEEQGGDPRRMGLYGQEAAGSVWSIAKMNMLLHGIPSADLRNEDTLGAPQHKVAGELMHFDRILTNPPFSIAYGPSDRESQADWQPDFPERFRYGSVPLGAKKADLMFLQHMIASLNSNGMMATVMPHGVLFRGGDEKRIRAGIIEDDLIEAVIGLAPNLFYGTGIPASILVLRAKGAKPAERRGKVLFINADREYYEGRAQNFLLPEHIEKIVHTFDHFAPVDGFSAIVTNEELAENDYNLNIRRYADNAPPPEPQDVRAHLKGGVPVKEIRERQPIMDDVGLDPMALFTERDDDSDYVDFGEALTDRAAIKPAIETNPGVVARQDELQQAFATWWEEHGRHIAAIANTLEGNGSRLSQLREDLLESFSAAIEPVGLLDAYAVRGIIAGFWDDSRNDLRTLQARGAVGVVDAWRSSILTAMEDTASRSNPLEHKLVRFLLSDYIGELEQLEARRAELAGQIKAATDEPEEDAEEDEGRPSEDEIKAWKKEQTAQNKTIKHRRANFTTHLNEAVDGLDEPAAAELLLTILHDDLTAILERYARTRRQEAIAIVETWWDKYRVTLADIEAERDKAAADLRGFLEGLGYA</sequence>
<dbReference type="PANTHER" id="PTHR42933">
    <property type="entry name" value="SLR6095 PROTEIN"/>
    <property type="match status" value="1"/>
</dbReference>
<dbReference type="InterPro" id="IPR029063">
    <property type="entry name" value="SAM-dependent_MTases_sf"/>
</dbReference>
<reference evidence="11 12" key="1">
    <citation type="submission" date="2019-11" db="EMBL/GenBank/DDBJ databases">
        <authorList>
            <person name="Zhang J."/>
            <person name="Sun C."/>
        </authorList>
    </citation>
    <scope>NUCLEOTIDE SEQUENCE [LARGE SCALE GENOMIC DNA]</scope>
    <source>
        <strain evidence="12">sp2</strain>
    </source>
</reference>
<protein>
    <recommendedName>
        <fullName evidence="2">site-specific DNA-methyltransferase (adenine-specific)</fullName>
        <ecNumber evidence="2">2.1.1.72</ecNumber>
    </recommendedName>
</protein>
<dbReference type="InterPro" id="IPR002052">
    <property type="entry name" value="DNA_methylase_N6_adenine_CS"/>
</dbReference>
<feature type="domain" description="DNA methylase adenine-specific" evidence="9">
    <location>
        <begin position="161"/>
        <end position="474"/>
    </location>
</feature>
<evidence type="ECO:0000313" key="11">
    <source>
        <dbReference type="EMBL" id="QGT78166.1"/>
    </source>
</evidence>
<keyword evidence="12" id="KW-1185">Reference proteome</keyword>
<evidence type="ECO:0000259" key="10">
    <source>
        <dbReference type="Pfam" id="PF12161"/>
    </source>
</evidence>
<dbReference type="SUPFAM" id="SSF53335">
    <property type="entry name" value="S-adenosyl-L-methionine-dependent methyltransferases"/>
    <property type="match status" value="1"/>
</dbReference>
<accession>A0A6I6CUN2</accession>
<dbReference type="Pfam" id="PF12161">
    <property type="entry name" value="HsdM_N"/>
    <property type="match status" value="1"/>
</dbReference>
<dbReference type="Gene3D" id="3.40.50.150">
    <property type="entry name" value="Vaccinia Virus protein VP39"/>
    <property type="match status" value="1"/>
</dbReference>
<evidence type="ECO:0000256" key="2">
    <source>
        <dbReference type="ARBA" id="ARBA00011900"/>
    </source>
</evidence>
<evidence type="ECO:0000256" key="1">
    <source>
        <dbReference type="ARBA" id="ARBA00006594"/>
    </source>
</evidence>
<dbReference type="PANTHER" id="PTHR42933:SF3">
    <property type="entry name" value="TYPE I RESTRICTION ENZYME MJAVIII METHYLASE SUBUNIT"/>
    <property type="match status" value="1"/>
</dbReference>